<dbReference type="InterPro" id="IPR045863">
    <property type="entry name" value="CorA_TM1_TM2"/>
</dbReference>
<dbReference type="Proteomes" id="UP000250140">
    <property type="component" value="Unassembled WGS sequence"/>
</dbReference>
<dbReference type="Pfam" id="PF01544">
    <property type="entry name" value="CorA"/>
    <property type="match status" value="1"/>
</dbReference>
<dbReference type="InterPro" id="IPR002523">
    <property type="entry name" value="MgTranspt_CorA/ZnTranspt_ZntB"/>
</dbReference>
<evidence type="ECO:0000256" key="4">
    <source>
        <dbReference type="ARBA" id="ARBA00023136"/>
    </source>
</evidence>
<reference evidence="7 8" key="1">
    <citation type="journal article" date="2016" name="Nat. Commun.">
        <title>Ectomycorrhizal ecology is imprinted in the genome of the dominant symbiotic fungus Cenococcum geophilum.</title>
        <authorList>
            <consortium name="DOE Joint Genome Institute"/>
            <person name="Peter M."/>
            <person name="Kohler A."/>
            <person name="Ohm R.A."/>
            <person name="Kuo A."/>
            <person name="Krutzmann J."/>
            <person name="Morin E."/>
            <person name="Arend M."/>
            <person name="Barry K.W."/>
            <person name="Binder M."/>
            <person name="Choi C."/>
            <person name="Clum A."/>
            <person name="Copeland A."/>
            <person name="Grisel N."/>
            <person name="Haridas S."/>
            <person name="Kipfer T."/>
            <person name="LaButti K."/>
            <person name="Lindquist E."/>
            <person name="Lipzen A."/>
            <person name="Maire R."/>
            <person name="Meier B."/>
            <person name="Mihaltcheva S."/>
            <person name="Molinier V."/>
            <person name="Murat C."/>
            <person name="Poggeler S."/>
            <person name="Quandt C.A."/>
            <person name="Sperisen C."/>
            <person name="Tritt A."/>
            <person name="Tisserant E."/>
            <person name="Crous P.W."/>
            <person name="Henrissat B."/>
            <person name="Nehls U."/>
            <person name="Egli S."/>
            <person name="Spatafora J.W."/>
            <person name="Grigoriev I.V."/>
            <person name="Martin F.M."/>
        </authorList>
    </citation>
    <scope>NUCLEOTIDE SEQUENCE [LARGE SCALE GENOMIC DNA]</scope>
    <source>
        <strain evidence="7 8">CBS 207.34</strain>
    </source>
</reference>
<evidence type="ECO:0000313" key="8">
    <source>
        <dbReference type="Proteomes" id="UP000250140"/>
    </source>
</evidence>
<dbReference type="OrthoDB" id="5427271at2759"/>
<evidence type="ECO:0008006" key="9">
    <source>
        <dbReference type="Google" id="ProtNLM"/>
    </source>
</evidence>
<proteinExistence type="predicted"/>
<dbReference type="EMBL" id="KV748713">
    <property type="protein sequence ID" value="OCL13491.1"/>
    <property type="molecule type" value="Genomic_DNA"/>
</dbReference>
<sequence length="288" mass="33515">GTWFRCLVKTVLEGSETTRIDRGKDYRWYEMGFFTHWDHLGHCRIFCIDTPEKLPSDLQSVLNGPPFKCNNPFSMHIPLLDQIVRLYDDSVWRVRHPSRGETTPDFSKMHEISRHAVHVSEVLSVTVETLQRMEEQQKIIHNDLSPPLDKTDREQAQQYMSFQIQMVKSLSLRSNSNLERLKSEVALAYNIIAQNDSGVMRSLGILTMTFLPATFISAFFSTTFFQFNEDGWKASEKIWVYWVVTIPSTLLVLLIWRRWSRVSNLNPFTSESRSKRHSNKSKEASPPV</sequence>
<accession>A0A8E2FAM4</accession>
<keyword evidence="3 6" id="KW-1133">Transmembrane helix</keyword>
<dbReference type="GO" id="GO:0046873">
    <property type="term" value="F:metal ion transmembrane transporter activity"/>
    <property type="evidence" value="ECO:0007669"/>
    <property type="project" value="InterPro"/>
</dbReference>
<dbReference type="Gene3D" id="1.20.58.340">
    <property type="entry name" value="Magnesium transport protein CorA, transmembrane region"/>
    <property type="match status" value="1"/>
</dbReference>
<evidence type="ECO:0000256" key="2">
    <source>
        <dbReference type="ARBA" id="ARBA00022692"/>
    </source>
</evidence>
<dbReference type="GO" id="GO:0016020">
    <property type="term" value="C:membrane"/>
    <property type="evidence" value="ECO:0007669"/>
    <property type="project" value="UniProtKB-SubCell"/>
</dbReference>
<name>A0A8E2FAM4_9PEZI</name>
<feature type="region of interest" description="Disordered" evidence="5">
    <location>
        <begin position="268"/>
        <end position="288"/>
    </location>
</feature>
<dbReference type="AlphaFoldDB" id="A0A8E2FAM4"/>
<evidence type="ECO:0000313" key="7">
    <source>
        <dbReference type="EMBL" id="OCL13491.1"/>
    </source>
</evidence>
<evidence type="ECO:0000256" key="5">
    <source>
        <dbReference type="SAM" id="MobiDB-lite"/>
    </source>
</evidence>
<dbReference type="SUPFAM" id="SSF144083">
    <property type="entry name" value="Magnesium transport protein CorA, transmembrane region"/>
    <property type="match status" value="1"/>
</dbReference>
<protein>
    <recommendedName>
        <fullName evidence="9">Mg2+ transporter protein, CorA-like/Zinc transport protein ZntB</fullName>
    </recommendedName>
</protein>
<keyword evidence="4 6" id="KW-0472">Membrane</keyword>
<comment type="subcellular location">
    <subcellularLocation>
        <location evidence="1">Membrane</location>
        <topology evidence="1">Multi-pass membrane protein</topology>
    </subcellularLocation>
</comment>
<evidence type="ECO:0000256" key="6">
    <source>
        <dbReference type="SAM" id="Phobius"/>
    </source>
</evidence>
<gene>
    <name evidence="7" type="ORF">AOQ84DRAFT_283021</name>
</gene>
<keyword evidence="2 6" id="KW-0812">Transmembrane</keyword>
<feature type="transmembrane region" description="Helical" evidence="6">
    <location>
        <begin position="239"/>
        <end position="256"/>
    </location>
</feature>
<keyword evidence="8" id="KW-1185">Reference proteome</keyword>
<feature type="non-terminal residue" evidence="7">
    <location>
        <position position="288"/>
    </location>
</feature>
<organism evidence="7 8">
    <name type="scientific">Glonium stellatum</name>
    <dbReference type="NCBI Taxonomy" id="574774"/>
    <lineage>
        <taxon>Eukaryota</taxon>
        <taxon>Fungi</taxon>
        <taxon>Dikarya</taxon>
        <taxon>Ascomycota</taxon>
        <taxon>Pezizomycotina</taxon>
        <taxon>Dothideomycetes</taxon>
        <taxon>Pleosporomycetidae</taxon>
        <taxon>Gloniales</taxon>
        <taxon>Gloniaceae</taxon>
        <taxon>Glonium</taxon>
    </lineage>
</organism>
<feature type="transmembrane region" description="Helical" evidence="6">
    <location>
        <begin position="203"/>
        <end position="227"/>
    </location>
</feature>
<evidence type="ECO:0000256" key="1">
    <source>
        <dbReference type="ARBA" id="ARBA00004141"/>
    </source>
</evidence>
<evidence type="ECO:0000256" key="3">
    <source>
        <dbReference type="ARBA" id="ARBA00022989"/>
    </source>
</evidence>